<protein>
    <submittedName>
        <fullName evidence="4">Putative ATPase</fullName>
    </submittedName>
</protein>
<dbReference type="PROSITE" id="PS51755">
    <property type="entry name" value="OMPR_PHOB"/>
    <property type="match status" value="1"/>
</dbReference>
<dbReference type="InterPro" id="IPR036388">
    <property type="entry name" value="WH-like_DNA-bd_sf"/>
</dbReference>
<dbReference type="RefSeq" id="WP_179745015.1">
    <property type="nucleotide sequence ID" value="NZ_JACCAS010000002.1"/>
</dbReference>
<sequence length="587" mass="63604">MIELERLQIDPIGRTVLHEGKLLQVGSRAFDILLTLASSAGRLVSKDELMRAVWQDSVVQENNLQVHLSTLRKALGGDRRLIVTIPGRGYQLLMRPVTVEAPANVSPRRVDRSVPSPESSVTGRDAIVQRLRRLLEETKVLTLAGAGGIGKTTLAIEVARQAAADYADGVCFSELAAATTDEAVLSEIAQACGLRPADIAIDIPRLAAALSGKRMLLVLDNAEHVIEIVSRIVDTVVAQNDLLRVLVTSREPLRVMPEKVYRVEPLEVPAADATDDEILRCSAVSLFLGRVNLMQLEIGASRVELRLIAEICRRLDGIPLAIELAAASVSALGLDGVLSHLNDRMELLTGGYRNALPRHQTLRATFDWSFSILGHGNRLLFRRLAAFSGTFTLNALCAVVCGDDYPAADAINGICDLVAKSLVNLESDGRVIRYRLSESARAYALEKLAAEAERKLMAKRLASYLSRSRPARAIGNVAPDTDADAESQQWLDEARSVFDWAFSQRGDVQTGVELAPSLAETLLDAGLVHECCARVSQVIDALEALPPASVDPATERRVRAVLASALPYACGGTFSRRDRAFPAPDLL</sequence>
<dbReference type="InterPro" id="IPR058852">
    <property type="entry name" value="HTH_77"/>
</dbReference>
<dbReference type="EMBL" id="JACCAS010000002">
    <property type="protein sequence ID" value="NYH24820.1"/>
    <property type="molecule type" value="Genomic_DNA"/>
</dbReference>
<keyword evidence="1 2" id="KW-0238">DNA-binding</keyword>
<dbReference type="SMART" id="SM00862">
    <property type="entry name" value="Trans_reg_C"/>
    <property type="match status" value="1"/>
</dbReference>
<dbReference type="PRINTS" id="PR00364">
    <property type="entry name" value="DISEASERSIST"/>
</dbReference>
<dbReference type="InterPro" id="IPR002182">
    <property type="entry name" value="NB-ARC"/>
</dbReference>
<dbReference type="GO" id="GO:0006355">
    <property type="term" value="P:regulation of DNA-templated transcription"/>
    <property type="evidence" value="ECO:0007669"/>
    <property type="project" value="InterPro"/>
</dbReference>
<dbReference type="Pfam" id="PF00486">
    <property type="entry name" value="Trans_reg_C"/>
    <property type="match status" value="1"/>
</dbReference>
<evidence type="ECO:0000256" key="1">
    <source>
        <dbReference type="ARBA" id="ARBA00023125"/>
    </source>
</evidence>
<evidence type="ECO:0000313" key="5">
    <source>
        <dbReference type="Proteomes" id="UP000540929"/>
    </source>
</evidence>
<proteinExistence type="predicted"/>
<dbReference type="InterPro" id="IPR016032">
    <property type="entry name" value="Sig_transdc_resp-reg_C-effctor"/>
</dbReference>
<evidence type="ECO:0000259" key="3">
    <source>
        <dbReference type="PROSITE" id="PS51755"/>
    </source>
</evidence>
<keyword evidence="5" id="KW-1185">Reference proteome</keyword>
<reference evidence="4 5" key="1">
    <citation type="submission" date="2020-07" db="EMBL/GenBank/DDBJ databases">
        <title>Exploring microbial biodiversity for novel pathways involved in the catabolism of aromatic compounds derived from lignin.</title>
        <authorList>
            <person name="Elkins J."/>
        </authorList>
    </citation>
    <scope>NUCLEOTIDE SEQUENCE [LARGE SCALE GENOMIC DNA]</scope>
    <source>
        <strain evidence="4 5">H2C3C</strain>
    </source>
</reference>
<dbReference type="InterPro" id="IPR001867">
    <property type="entry name" value="OmpR/PhoB-type_DNA-bd"/>
</dbReference>
<dbReference type="GO" id="GO:0043531">
    <property type="term" value="F:ADP binding"/>
    <property type="evidence" value="ECO:0007669"/>
    <property type="project" value="InterPro"/>
</dbReference>
<dbReference type="Gene3D" id="1.10.10.10">
    <property type="entry name" value="Winged helix-like DNA-binding domain superfamily/Winged helix DNA-binding domain"/>
    <property type="match status" value="1"/>
</dbReference>
<dbReference type="CDD" id="cd00383">
    <property type="entry name" value="trans_reg_C"/>
    <property type="match status" value="1"/>
</dbReference>
<name>A0A7Y9WPL8_9BURK</name>
<accession>A0A7Y9WPL8</accession>
<evidence type="ECO:0000256" key="2">
    <source>
        <dbReference type="PROSITE-ProRule" id="PRU01091"/>
    </source>
</evidence>
<dbReference type="Pfam" id="PF25872">
    <property type="entry name" value="HTH_77"/>
    <property type="match status" value="1"/>
</dbReference>
<gene>
    <name evidence="4" type="ORF">GGD40_004391</name>
</gene>
<dbReference type="SUPFAM" id="SSF52540">
    <property type="entry name" value="P-loop containing nucleoside triphosphate hydrolases"/>
    <property type="match status" value="1"/>
</dbReference>
<organism evidence="4 5">
    <name type="scientific">Paraburkholderia bryophila</name>
    <dbReference type="NCBI Taxonomy" id="420952"/>
    <lineage>
        <taxon>Bacteria</taxon>
        <taxon>Pseudomonadati</taxon>
        <taxon>Pseudomonadota</taxon>
        <taxon>Betaproteobacteria</taxon>
        <taxon>Burkholderiales</taxon>
        <taxon>Burkholderiaceae</taxon>
        <taxon>Paraburkholderia</taxon>
    </lineage>
</organism>
<dbReference type="AlphaFoldDB" id="A0A7Y9WPL8"/>
<dbReference type="GO" id="GO:0000160">
    <property type="term" value="P:phosphorelay signal transduction system"/>
    <property type="evidence" value="ECO:0007669"/>
    <property type="project" value="InterPro"/>
</dbReference>
<dbReference type="GO" id="GO:0003677">
    <property type="term" value="F:DNA binding"/>
    <property type="evidence" value="ECO:0007669"/>
    <property type="project" value="UniProtKB-UniRule"/>
</dbReference>
<evidence type="ECO:0000313" key="4">
    <source>
        <dbReference type="EMBL" id="NYH24820.1"/>
    </source>
</evidence>
<feature type="DNA-binding region" description="OmpR/PhoB-type" evidence="2">
    <location>
        <begin position="1"/>
        <end position="94"/>
    </location>
</feature>
<dbReference type="InterPro" id="IPR027417">
    <property type="entry name" value="P-loop_NTPase"/>
</dbReference>
<dbReference type="PANTHER" id="PTHR47691">
    <property type="entry name" value="REGULATOR-RELATED"/>
    <property type="match status" value="1"/>
</dbReference>
<dbReference type="SUPFAM" id="SSF46894">
    <property type="entry name" value="C-terminal effector domain of the bipartite response regulators"/>
    <property type="match status" value="1"/>
</dbReference>
<dbReference type="Pfam" id="PF00931">
    <property type="entry name" value="NB-ARC"/>
    <property type="match status" value="1"/>
</dbReference>
<dbReference type="Proteomes" id="UP000540929">
    <property type="component" value="Unassembled WGS sequence"/>
</dbReference>
<dbReference type="Gene3D" id="3.40.50.300">
    <property type="entry name" value="P-loop containing nucleotide triphosphate hydrolases"/>
    <property type="match status" value="1"/>
</dbReference>
<feature type="domain" description="OmpR/PhoB-type" evidence="3">
    <location>
        <begin position="1"/>
        <end position="94"/>
    </location>
</feature>
<comment type="caution">
    <text evidence="4">The sequence shown here is derived from an EMBL/GenBank/DDBJ whole genome shotgun (WGS) entry which is preliminary data.</text>
</comment>
<dbReference type="PANTHER" id="PTHR47691:SF3">
    <property type="entry name" value="HTH-TYPE TRANSCRIPTIONAL REGULATOR RV0890C-RELATED"/>
    <property type="match status" value="1"/>
</dbReference>